<dbReference type="Proteomes" id="UP000076842">
    <property type="component" value="Unassembled WGS sequence"/>
</dbReference>
<organism evidence="1 2">
    <name type="scientific">Calocera cornea HHB12733</name>
    <dbReference type="NCBI Taxonomy" id="1353952"/>
    <lineage>
        <taxon>Eukaryota</taxon>
        <taxon>Fungi</taxon>
        <taxon>Dikarya</taxon>
        <taxon>Basidiomycota</taxon>
        <taxon>Agaricomycotina</taxon>
        <taxon>Dacrymycetes</taxon>
        <taxon>Dacrymycetales</taxon>
        <taxon>Dacrymycetaceae</taxon>
        <taxon>Calocera</taxon>
    </lineage>
</organism>
<keyword evidence="2" id="KW-1185">Reference proteome</keyword>
<dbReference type="InParanoid" id="A0A165DXQ7"/>
<proteinExistence type="predicted"/>
<name>A0A165DXQ7_9BASI</name>
<accession>A0A165DXQ7</accession>
<gene>
    <name evidence="1" type="ORF">CALCODRAFT_525028</name>
</gene>
<dbReference type="AlphaFoldDB" id="A0A165DXQ7"/>
<sequence>MVNFRDIILRLGRGPGLLGRGTLHCHMLIWIEGNPGPSDLRRLLQQDEGFRRRCELPSDCEVVEEPAGALPMPRVGPHVLDPRNFERREDFWEIYRYHVEEVTKCCNWHEHKTTCWSHLGPEEEPTDANCRMRIDGSTRRNTALDDESGAILLRRLHPRINDYNSTMMFLLMCNMDIQYIGSGEEAKAAIFYSSLRSHKNNERFGENDAEPREREARSLVNKMVNSMMARQELSHQQIMSFYVGAGDYYTSHKFRTLLWGLFDRFVTEEMLPCGDRLRTQVEDVDMDADVPDEDENSDMAARLRVRQHLLVRLRSTCRQSRYSKEV</sequence>
<evidence type="ECO:0000313" key="1">
    <source>
        <dbReference type="EMBL" id="KZT53756.1"/>
    </source>
</evidence>
<reference evidence="1 2" key="1">
    <citation type="journal article" date="2016" name="Mol. Biol. Evol.">
        <title>Comparative Genomics of Early-Diverging Mushroom-Forming Fungi Provides Insights into the Origins of Lignocellulose Decay Capabilities.</title>
        <authorList>
            <person name="Nagy L.G."/>
            <person name="Riley R."/>
            <person name="Tritt A."/>
            <person name="Adam C."/>
            <person name="Daum C."/>
            <person name="Floudas D."/>
            <person name="Sun H."/>
            <person name="Yadav J.S."/>
            <person name="Pangilinan J."/>
            <person name="Larsson K.H."/>
            <person name="Matsuura K."/>
            <person name="Barry K."/>
            <person name="Labutti K."/>
            <person name="Kuo R."/>
            <person name="Ohm R.A."/>
            <person name="Bhattacharya S.S."/>
            <person name="Shirouzu T."/>
            <person name="Yoshinaga Y."/>
            <person name="Martin F.M."/>
            <person name="Grigoriev I.V."/>
            <person name="Hibbett D.S."/>
        </authorList>
    </citation>
    <scope>NUCLEOTIDE SEQUENCE [LARGE SCALE GENOMIC DNA]</scope>
    <source>
        <strain evidence="1 2">HHB12733</strain>
    </source>
</reference>
<evidence type="ECO:0000313" key="2">
    <source>
        <dbReference type="Proteomes" id="UP000076842"/>
    </source>
</evidence>
<protein>
    <recommendedName>
        <fullName evidence="3">Helitron helicase-like domain-containing protein</fullName>
    </recommendedName>
</protein>
<dbReference type="STRING" id="1353952.A0A165DXQ7"/>
<dbReference type="EMBL" id="KV424029">
    <property type="protein sequence ID" value="KZT53756.1"/>
    <property type="molecule type" value="Genomic_DNA"/>
</dbReference>
<dbReference type="OrthoDB" id="432234at2759"/>
<evidence type="ECO:0008006" key="3">
    <source>
        <dbReference type="Google" id="ProtNLM"/>
    </source>
</evidence>